<dbReference type="Gene3D" id="1.25.10.90">
    <property type="match status" value="1"/>
</dbReference>
<evidence type="ECO:0000313" key="2">
    <source>
        <dbReference type="Proteomes" id="UP000009235"/>
    </source>
</evidence>
<organism evidence="1 2">
    <name type="scientific">Hoyosella subflava (strain DSM 45089 / JCM 17490 / NBRC 109087 / DQS3-9A1)</name>
    <name type="common">Amycolicicoccus subflavus</name>
    <dbReference type="NCBI Taxonomy" id="443218"/>
    <lineage>
        <taxon>Bacteria</taxon>
        <taxon>Bacillati</taxon>
        <taxon>Actinomycetota</taxon>
        <taxon>Actinomycetes</taxon>
        <taxon>Mycobacteriales</taxon>
        <taxon>Hoyosellaceae</taxon>
        <taxon>Hoyosella</taxon>
    </lineage>
</organism>
<accession>F6ERX6</accession>
<keyword evidence="2" id="KW-1185">Reference proteome</keyword>
<proteinExistence type="predicted"/>
<dbReference type="EMBL" id="CP002786">
    <property type="protein sequence ID" value="AEF40791.1"/>
    <property type="molecule type" value="Genomic_DNA"/>
</dbReference>
<dbReference type="OrthoDB" id="9775346at2"/>
<dbReference type="InterPro" id="IPR016024">
    <property type="entry name" value="ARM-type_fold"/>
</dbReference>
<name>F6ERX6_HOYSD</name>
<reference evidence="1 2" key="1">
    <citation type="journal article" date="2011" name="J. Bacteriol.">
        <title>Complete genome sequence of Amycolicicoccus subflavus DQS3-9A1T, an actinomycete isolated from crude oil-polluted soil.</title>
        <authorList>
            <person name="Cai M."/>
            <person name="Chen W.M."/>
            <person name="Nie Y."/>
            <person name="Chi C.Q."/>
            <person name="Wang Y.N."/>
            <person name="Tang Y.Q."/>
            <person name="Li G.Y."/>
            <person name="Wu X.L."/>
        </authorList>
    </citation>
    <scope>NUCLEOTIDE SEQUENCE [LARGE SCALE GENOMIC DNA]</scope>
    <source>
        <strain evidence="2">DSM 45089 / DQS3-9A1</strain>
    </source>
</reference>
<dbReference type="AlphaFoldDB" id="F6ERX6"/>
<dbReference type="PANTHER" id="PTHR34070">
    <property type="entry name" value="ARMADILLO-TYPE FOLD"/>
    <property type="match status" value="1"/>
</dbReference>
<dbReference type="Pfam" id="PF08713">
    <property type="entry name" value="DNA_alkylation"/>
    <property type="match status" value="1"/>
</dbReference>
<evidence type="ECO:0000313" key="1">
    <source>
        <dbReference type="EMBL" id="AEF40791.1"/>
    </source>
</evidence>
<evidence type="ECO:0008006" key="3">
    <source>
        <dbReference type="Google" id="ProtNLM"/>
    </source>
</evidence>
<dbReference type="InterPro" id="IPR014825">
    <property type="entry name" value="DNA_alkylation"/>
</dbReference>
<protein>
    <recommendedName>
        <fullName evidence="3">DNA alkylation repair enzyme</fullName>
    </recommendedName>
</protein>
<gene>
    <name evidence="1" type="ordered locus">AS9A_2344</name>
</gene>
<dbReference type="RefSeq" id="WP_013807140.1">
    <property type="nucleotide sequence ID" value="NC_015564.1"/>
</dbReference>
<sequence>MLARDIVAALQASQSDAELTIIRKRLGPDDEAFGVRMRILFDIAKAHTELPLAEVQRLLEHPAYEPRMAAFCILDFKARARAITPEQRKALYDCYLDNHDRITAWDMVDRAAPRVVGGYLAGKDVEPLYALARADDPLHRRTAITAPLFFVHAGSDTDIAAGFAIAELLAADPHPFAHKAVGIFLKHAGERDRGSLHQFLDRHAASMPRAAVRLAIEKLGKDERLQYLT</sequence>
<dbReference type="KEGG" id="asd:AS9A_2344"/>
<dbReference type="PANTHER" id="PTHR34070:SF1">
    <property type="entry name" value="DNA ALKYLATION REPAIR PROTEIN"/>
    <property type="match status" value="1"/>
</dbReference>
<dbReference type="eggNOG" id="COG4912">
    <property type="taxonomic scope" value="Bacteria"/>
</dbReference>
<dbReference type="HOGENOM" id="CLU_079880_0_0_11"/>
<dbReference type="CDD" id="cd06561">
    <property type="entry name" value="AlkD_like"/>
    <property type="match status" value="1"/>
</dbReference>
<dbReference type="Proteomes" id="UP000009235">
    <property type="component" value="Chromosome"/>
</dbReference>
<dbReference type="SUPFAM" id="SSF48371">
    <property type="entry name" value="ARM repeat"/>
    <property type="match status" value="1"/>
</dbReference>